<dbReference type="RefSeq" id="WP_147473899.1">
    <property type="nucleotide sequence ID" value="NZ_QWIV01000008.1"/>
</dbReference>
<feature type="chain" id="PRO_5018291980" evidence="1">
    <location>
        <begin position="20"/>
        <end position="147"/>
    </location>
</feature>
<accession>A0A3M7LFT0</accession>
<reference evidence="2 3" key="1">
    <citation type="submission" date="2018-08" db="EMBL/GenBank/DDBJ databases">
        <title>Chryseobacterium nematophagum: a novel matrix digesting pathogen of nematodes.</title>
        <authorList>
            <person name="Page A."/>
            <person name="Roberts M."/>
            <person name="Felix M.-A."/>
            <person name="Weir W."/>
        </authorList>
    </citation>
    <scope>NUCLEOTIDE SEQUENCE [LARGE SCALE GENOMIC DNA]</scope>
    <source>
        <strain evidence="2 3">JUb275</strain>
    </source>
</reference>
<dbReference type="Proteomes" id="UP000267524">
    <property type="component" value="Unassembled WGS sequence"/>
</dbReference>
<evidence type="ECO:0000313" key="2">
    <source>
        <dbReference type="EMBL" id="RMZ60382.1"/>
    </source>
</evidence>
<protein>
    <submittedName>
        <fullName evidence="2">Uncharacterized protein</fullName>
    </submittedName>
</protein>
<feature type="signal peptide" evidence="1">
    <location>
        <begin position="1"/>
        <end position="19"/>
    </location>
</feature>
<keyword evidence="3" id="KW-1185">Reference proteome</keyword>
<dbReference type="AlphaFoldDB" id="A0A3M7LFT0"/>
<gene>
    <name evidence="2" type="ORF">D1632_05445</name>
</gene>
<proteinExistence type="predicted"/>
<evidence type="ECO:0000313" key="3">
    <source>
        <dbReference type="Proteomes" id="UP000267524"/>
    </source>
</evidence>
<dbReference type="EMBL" id="QWIV01000008">
    <property type="protein sequence ID" value="RMZ60382.1"/>
    <property type="molecule type" value="Genomic_DNA"/>
</dbReference>
<comment type="caution">
    <text evidence="2">The sequence shown here is derived from an EMBL/GenBank/DDBJ whole genome shotgun (WGS) entry which is preliminary data.</text>
</comment>
<organism evidence="2 3">
    <name type="scientific">Chryseobacterium nematophagum</name>
    <dbReference type="NCBI Taxonomy" id="2305228"/>
    <lineage>
        <taxon>Bacteria</taxon>
        <taxon>Pseudomonadati</taxon>
        <taxon>Bacteroidota</taxon>
        <taxon>Flavobacteriia</taxon>
        <taxon>Flavobacteriales</taxon>
        <taxon>Weeksellaceae</taxon>
        <taxon>Chryseobacterium group</taxon>
        <taxon>Chryseobacterium</taxon>
    </lineage>
</organism>
<name>A0A3M7LFT0_9FLAO</name>
<sequence>MKKLFTLLPLACISIVVKAQSNFNEGFVIGYGNGFCHDRGVGCIKPLSPLAPIPAIGESINSYQDGYNRGFQQGLNAQKSNSTWQAYQTSKPKFIEDKMYNPYGNVDNVIKLALALKESKGRALELLEKEDYQAAADIMFCRLKGFS</sequence>
<keyword evidence="1" id="KW-0732">Signal</keyword>
<evidence type="ECO:0000256" key="1">
    <source>
        <dbReference type="SAM" id="SignalP"/>
    </source>
</evidence>